<dbReference type="EMBL" id="CAIJDP010000091">
    <property type="protein sequence ID" value="CAD0009664.1"/>
    <property type="molecule type" value="Genomic_DNA"/>
</dbReference>
<dbReference type="Proteomes" id="UP000530060">
    <property type="component" value="Unassembled WGS sequence"/>
</dbReference>
<evidence type="ECO:0000313" key="2">
    <source>
        <dbReference type="EMBL" id="CAD0009664.1"/>
    </source>
</evidence>
<keyword evidence="1" id="KW-0812">Transmembrane</keyword>
<proteinExistence type="predicted"/>
<keyword evidence="3" id="KW-1185">Reference proteome</keyword>
<protein>
    <submittedName>
        <fullName evidence="2">Uncharacterized protein</fullName>
    </submittedName>
</protein>
<keyword evidence="1" id="KW-0472">Membrane</keyword>
<accession>A0A6V6ZE22</accession>
<keyword evidence="1" id="KW-1133">Transmembrane helix</keyword>
<feature type="transmembrane region" description="Helical" evidence="1">
    <location>
        <begin position="16"/>
        <end position="33"/>
    </location>
</feature>
<dbReference type="AlphaFoldDB" id="A0A6V6ZE22"/>
<reference evidence="2 3" key="1">
    <citation type="submission" date="2020-06" db="EMBL/GenBank/DDBJ databases">
        <authorList>
            <person name="Criscuolo A."/>
        </authorList>
    </citation>
    <scope>NUCLEOTIDE SEQUENCE [LARGE SCALE GENOMIC DNA]</scope>
    <source>
        <strain evidence="3">CIP 111411</strain>
    </source>
</reference>
<organism evidence="2 3">
    <name type="scientific">Flavobacterium salmonis</name>
    <dbReference type="NCBI Taxonomy" id="2654844"/>
    <lineage>
        <taxon>Bacteria</taxon>
        <taxon>Pseudomonadati</taxon>
        <taxon>Bacteroidota</taxon>
        <taxon>Flavobacteriia</taxon>
        <taxon>Flavobacteriales</taxon>
        <taxon>Flavobacteriaceae</taxon>
        <taxon>Flavobacterium</taxon>
    </lineage>
</organism>
<evidence type="ECO:0000313" key="3">
    <source>
        <dbReference type="Proteomes" id="UP000530060"/>
    </source>
</evidence>
<sequence>MSYKGKIKLEFYEQKWFKLICFFAFFGWLFYMIQPTFKINKNELVELNVTVDKEWESGGKRNPVKLYFNVKEYSNRFGIYVGGIYGRWTEVTETLKQNAKIKIRIHESNKNNLNKKTEVIPIYYLKNDKSDIVFNEDEFNEGEKSSDNRVMGLFIIIFLLGLWKISTE</sequence>
<evidence type="ECO:0000256" key="1">
    <source>
        <dbReference type="SAM" id="Phobius"/>
    </source>
</evidence>
<name>A0A6V6ZE22_9FLAO</name>
<comment type="caution">
    <text evidence="2">The sequence shown here is derived from an EMBL/GenBank/DDBJ whole genome shotgun (WGS) entry which is preliminary data.</text>
</comment>
<gene>
    <name evidence="2" type="ORF">FLAT13_05051</name>
</gene>